<protein>
    <submittedName>
        <fullName evidence="2">Uncharacterized protein</fullName>
    </submittedName>
</protein>
<proteinExistence type="predicted"/>
<accession>A0A914CY90</accession>
<organism evidence="1 2">
    <name type="scientific">Acrobeloides nanus</name>
    <dbReference type="NCBI Taxonomy" id="290746"/>
    <lineage>
        <taxon>Eukaryota</taxon>
        <taxon>Metazoa</taxon>
        <taxon>Ecdysozoa</taxon>
        <taxon>Nematoda</taxon>
        <taxon>Chromadorea</taxon>
        <taxon>Rhabditida</taxon>
        <taxon>Tylenchina</taxon>
        <taxon>Cephalobomorpha</taxon>
        <taxon>Cephaloboidea</taxon>
        <taxon>Cephalobidae</taxon>
        <taxon>Acrobeloides</taxon>
    </lineage>
</organism>
<keyword evidence="1" id="KW-1185">Reference proteome</keyword>
<reference evidence="2" key="1">
    <citation type="submission" date="2022-11" db="UniProtKB">
        <authorList>
            <consortium name="WormBaseParasite"/>
        </authorList>
    </citation>
    <scope>IDENTIFICATION</scope>
</reference>
<dbReference type="Proteomes" id="UP000887540">
    <property type="component" value="Unplaced"/>
</dbReference>
<dbReference type="AlphaFoldDB" id="A0A914CY90"/>
<evidence type="ECO:0000313" key="1">
    <source>
        <dbReference type="Proteomes" id="UP000887540"/>
    </source>
</evidence>
<dbReference type="WBParaSite" id="ACRNAN_scaffold1583.g20013.t1">
    <property type="protein sequence ID" value="ACRNAN_scaffold1583.g20013.t1"/>
    <property type="gene ID" value="ACRNAN_scaffold1583.g20013"/>
</dbReference>
<sequence>MPTDFTFMLGHTVEKLESLVKHSEAKMQVEKTVFILSVDDVDDYNSVSEDEFNNNQLHWEVFQKIFKNANHICNNLINTKNIVFNFLSHGNVDENHSFNYLLKQSDCLNIENPEVSLTLSADSIASTKSWISREFHATSRLEDFIFNCKSKNRGAIQLNLLFDMDYENEGTLVQVGFGARIIERFSAEKNMSEVIQQVTICYGGYDEVEDEIQREPHSMGTHTFSKALLKTLQNIKAQVVEFDSKQCSVVPLIRGLGPGYLRFGGTAADRTYFVDPSSLTKDITNITYNGLTG</sequence>
<evidence type="ECO:0000313" key="2">
    <source>
        <dbReference type="WBParaSite" id="ACRNAN_scaffold1583.g20013.t1"/>
    </source>
</evidence>
<name>A0A914CY90_9BILA</name>